<dbReference type="RefSeq" id="WP_200507490.1">
    <property type="nucleotide sequence ID" value="NZ_JAEHFX010000010.1"/>
</dbReference>
<reference evidence="1 2" key="1">
    <citation type="submission" date="2020-12" db="EMBL/GenBank/DDBJ databases">
        <title>Bacterial novel species Adhaeribacter sp. BT258 isolated from soil.</title>
        <authorList>
            <person name="Jung H.-Y."/>
        </authorList>
    </citation>
    <scope>NUCLEOTIDE SEQUENCE [LARGE SCALE GENOMIC DNA]</scope>
    <source>
        <strain evidence="1 2">BT258</strain>
    </source>
</reference>
<dbReference type="CDD" id="cd09176">
    <property type="entry name" value="PLDc_unchar6"/>
    <property type="match status" value="1"/>
</dbReference>
<organism evidence="1 2">
    <name type="scientific">Adhaeribacter terrigena</name>
    <dbReference type="NCBI Taxonomy" id="2793070"/>
    <lineage>
        <taxon>Bacteria</taxon>
        <taxon>Pseudomonadati</taxon>
        <taxon>Bacteroidota</taxon>
        <taxon>Cytophagia</taxon>
        <taxon>Cytophagales</taxon>
        <taxon>Hymenobacteraceae</taxon>
        <taxon>Adhaeribacter</taxon>
    </lineage>
</organism>
<name>A0ABS1C5Z5_9BACT</name>
<proteinExistence type="predicted"/>
<protein>
    <submittedName>
        <fullName evidence="1">Phospholipase D family protein</fullName>
    </submittedName>
</protein>
<dbReference type="SUPFAM" id="SSF56024">
    <property type="entry name" value="Phospholipase D/nuclease"/>
    <property type="match status" value="1"/>
</dbReference>
<accession>A0ABS1C5Z5</accession>
<gene>
    <name evidence="1" type="ORF">I5M27_16750</name>
</gene>
<sequence length="318" mass="37576">MAKFITGRDLETAVDKIIWDAENQLIIVSPYIKLDEHFKKLFDKHLNNPKLHIKIIFGKNEGQVNKSFNKNDLEYFKKFQNISIIYIQNLHAKYYANEIYGIVTSINLYDYSFKHNIEFGVLYENNILNKLSKNTDIAVWNYAHDIADIYDVIYVKRPVYQKKNFGLTKDYINSKVLFDCTEELYRGRSLTKSYKKLSDYEGELDHKTEFSERPSRQEDKPIRAIVKPQFVKSISETTTTYSVQLIEPGYCIRTGEKIPFNPDRPFSYQSFQSWNQFGNENYPERFCHYSGEPSYGETSYSRPILNKNWKKAQQLARI</sequence>
<dbReference type="Proteomes" id="UP000644147">
    <property type="component" value="Unassembled WGS sequence"/>
</dbReference>
<dbReference type="Gene3D" id="3.30.870.10">
    <property type="entry name" value="Endonuclease Chain A"/>
    <property type="match status" value="1"/>
</dbReference>
<dbReference type="EMBL" id="JAEHFX010000010">
    <property type="protein sequence ID" value="MBK0404646.1"/>
    <property type="molecule type" value="Genomic_DNA"/>
</dbReference>
<evidence type="ECO:0000313" key="2">
    <source>
        <dbReference type="Proteomes" id="UP000644147"/>
    </source>
</evidence>
<evidence type="ECO:0000313" key="1">
    <source>
        <dbReference type="EMBL" id="MBK0404646.1"/>
    </source>
</evidence>
<comment type="caution">
    <text evidence="1">The sequence shown here is derived from an EMBL/GenBank/DDBJ whole genome shotgun (WGS) entry which is preliminary data.</text>
</comment>
<dbReference type="InterPro" id="IPR059166">
    <property type="entry name" value="PLD-like_cat"/>
</dbReference>
<keyword evidence="2" id="KW-1185">Reference proteome</keyword>